<keyword evidence="5" id="KW-0460">Magnesium</keyword>
<evidence type="ECO:0000313" key="8">
    <source>
        <dbReference type="EMBL" id="OQS02238.1"/>
    </source>
</evidence>
<dbReference type="InterPro" id="IPR039121">
    <property type="entry name" value="NUDT19"/>
</dbReference>
<accession>A0A1V9ZW37</accession>
<dbReference type="PANTHER" id="PTHR12318">
    <property type="entry name" value="TESTOSTERONE-REGULATED PROTEIN RP2"/>
    <property type="match status" value="1"/>
</dbReference>
<dbReference type="EMBL" id="JNBS01001176">
    <property type="protein sequence ID" value="OQS02238.1"/>
    <property type="molecule type" value="Genomic_DNA"/>
</dbReference>
<dbReference type="STRING" id="74557.A0A1V9ZW37"/>
<reference evidence="8 9" key="1">
    <citation type="journal article" date="2014" name="Genome Biol. Evol.">
        <title>The secreted proteins of Achlya hypogyna and Thraustotheca clavata identify the ancestral oomycete secretome and reveal gene acquisitions by horizontal gene transfer.</title>
        <authorList>
            <person name="Misner I."/>
            <person name="Blouin N."/>
            <person name="Leonard G."/>
            <person name="Richards T.A."/>
            <person name="Lane C.E."/>
        </authorList>
    </citation>
    <scope>NUCLEOTIDE SEQUENCE [LARGE SCALE GENOMIC DNA]</scope>
    <source>
        <strain evidence="8 9">ATCC 34112</strain>
    </source>
</reference>
<keyword evidence="4" id="KW-0378">Hydrolase</keyword>
<comment type="cofactor">
    <cofactor evidence="1">
        <name>Mn(2+)</name>
        <dbReference type="ChEBI" id="CHEBI:29035"/>
    </cofactor>
</comment>
<dbReference type="GO" id="GO:0016818">
    <property type="term" value="F:hydrolase activity, acting on acid anhydrides, in phosphorus-containing anhydrides"/>
    <property type="evidence" value="ECO:0007669"/>
    <property type="project" value="InterPro"/>
</dbReference>
<protein>
    <recommendedName>
        <fullName evidence="7">Nudix hydrolase domain-containing protein</fullName>
    </recommendedName>
</protein>
<evidence type="ECO:0000256" key="3">
    <source>
        <dbReference type="ARBA" id="ARBA00022723"/>
    </source>
</evidence>
<dbReference type="PANTHER" id="PTHR12318:SF0">
    <property type="entry name" value="ACYL-COENZYME A DIPHOSPHATASE NUDT19"/>
    <property type="match status" value="1"/>
</dbReference>
<dbReference type="OrthoDB" id="1695362at2759"/>
<evidence type="ECO:0000256" key="6">
    <source>
        <dbReference type="ARBA" id="ARBA00023211"/>
    </source>
</evidence>
<dbReference type="Gene3D" id="3.90.79.10">
    <property type="entry name" value="Nucleoside Triphosphate Pyrophosphohydrolase"/>
    <property type="match status" value="1"/>
</dbReference>
<evidence type="ECO:0000256" key="5">
    <source>
        <dbReference type="ARBA" id="ARBA00022842"/>
    </source>
</evidence>
<dbReference type="Proteomes" id="UP000243217">
    <property type="component" value="Unassembled WGS sequence"/>
</dbReference>
<keyword evidence="6" id="KW-0464">Manganese</keyword>
<keyword evidence="9" id="KW-1185">Reference proteome</keyword>
<dbReference type="InterPro" id="IPR000086">
    <property type="entry name" value="NUDIX_hydrolase_dom"/>
</dbReference>
<proteinExistence type="predicted"/>
<comment type="caution">
    <text evidence="8">The sequence shown here is derived from an EMBL/GenBank/DDBJ whole genome shotgun (WGS) entry which is preliminary data.</text>
</comment>
<comment type="cofactor">
    <cofactor evidence="2">
        <name>Mg(2+)</name>
        <dbReference type="ChEBI" id="CHEBI:18420"/>
    </cofactor>
</comment>
<evidence type="ECO:0000256" key="1">
    <source>
        <dbReference type="ARBA" id="ARBA00001936"/>
    </source>
</evidence>
<dbReference type="GO" id="GO:0046872">
    <property type="term" value="F:metal ion binding"/>
    <property type="evidence" value="ECO:0007669"/>
    <property type="project" value="UniProtKB-KW"/>
</dbReference>
<organism evidence="8 9">
    <name type="scientific">Thraustotheca clavata</name>
    <dbReference type="NCBI Taxonomy" id="74557"/>
    <lineage>
        <taxon>Eukaryota</taxon>
        <taxon>Sar</taxon>
        <taxon>Stramenopiles</taxon>
        <taxon>Oomycota</taxon>
        <taxon>Saprolegniomycetes</taxon>
        <taxon>Saprolegniales</taxon>
        <taxon>Achlyaceae</taxon>
        <taxon>Thraustotheca</taxon>
    </lineage>
</organism>
<sequence>MAKALREAACVIVFNHLEQVLFVKRPKTVKAWADMLVFPGGKVDKTDAVSIASHAYPHIAPRFFHSAVRELFEEVDIALTTPALHKKINQETRRQWRNDIAAKKASFDQLLQETNATPLYESLVPYKQLITPVGLPHRFDTWFFLAQIDAETMEQAETLPFGTELDELHWLSPTDALKGYVEGVFNLATPQLYLLNDLKRFQDTPALWTHAKKKAQTIAEPLLAQRLPVGDDGIITSVFNGDPLHQVEGKTNPLGALNRVILHPNRAQTTVFVSTDKE</sequence>
<evidence type="ECO:0000313" key="9">
    <source>
        <dbReference type="Proteomes" id="UP000243217"/>
    </source>
</evidence>
<dbReference type="AlphaFoldDB" id="A0A1V9ZW37"/>
<gene>
    <name evidence="8" type="ORF">THRCLA_05370</name>
</gene>
<dbReference type="GO" id="GO:0005739">
    <property type="term" value="C:mitochondrion"/>
    <property type="evidence" value="ECO:0007669"/>
    <property type="project" value="TreeGrafter"/>
</dbReference>
<dbReference type="SUPFAM" id="SSF55811">
    <property type="entry name" value="Nudix"/>
    <property type="match status" value="1"/>
</dbReference>
<evidence type="ECO:0000256" key="2">
    <source>
        <dbReference type="ARBA" id="ARBA00001946"/>
    </source>
</evidence>
<keyword evidence="3" id="KW-0479">Metal-binding</keyword>
<feature type="domain" description="Nudix hydrolase" evidence="7">
    <location>
        <begin position="4"/>
        <end position="193"/>
    </location>
</feature>
<dbReference type="InterPro" id="IPR015797">
    <property type="entry name" value="NUDIX_hydrolase-like_dom_sf"/>
</dbReference>
<evidence type="ECO:0000256" key="4">
    <source>
        <dbReference type="ARBA" id="ARBA00022801"/>
    </source>
</evidence>
<dbReference type="PROSITE" id="PS51462">
    <property type="entry name" value="NUDIX"/>
    <property type="match status" value="1"/>
</dbReference>
<name>A0A1V9ZW37_9STRA</name>
<evidence type="ECO:0000259" key="7">
    <source>
        <dbReference type="PROSITE" id="PS51462"/>
    </source>
</evidence>